<dbReference type="Proteomes" id="UP000790377">
    <property type="component" value="Unassembled WGS sequence"/>
</dbReference>
<accession>A0ACB8AB62</accession>
<proteinExistence type="predicted"/>
<evidence type="ECO:0000313" key="2">
    <source>
        <dbReference type="Proteomes" id="UP000790377"/>
    </source>
</evidence>
<organism evidence="1 2">
    <name type="scientific">Hygrophoropsis aurantiaca</name>
    <dbReference type="NCBI Taxonomy" id="72124"/>
    <lineage>
        <taxon>Eukaryota</taxon>
        <taxon>Fungi</taxon>
        <taxon>Dikarya</taxon>
        <taxon>Basidiomycota</taxon>
        <taxon>Agaricomycotina</taxon>
        <taxon>Agaricomycetes</taxon>
        <taxon>Agaricomycetidae</taxon>
        <taxon>Boletales</taxon>
        <taxon>Coniophorineae</taxon>
        <taxon>Hygrophoropsidaceae</taxon>
        <taxon>Hygrophoropsis</taxon>
    </lineage>
</organism>
<reference evidence="1" key="1">
    <citation type="journal article" date="2021" name="New Phytol.">
        <title>Evolutionary innovations through gain and loss of genes in the ectomycorrhizal Boletales.</title>
        <authorList>
            <person name="Wu G."/>
            <person name="Miyauchi S."/>
            <person name="Morin E."/>
            <person name="Kuo A."/>
            <person name="Drula E."/>
            <person name="Varga T."/>
            <person name="Kohler A."/>
            <person name="Feng B."/>
            <person name="Cao Y."/>
            <person name="Lipzen A."/>
            <person name="Daum C."/>
            <person name="Hundley H."/>
            <person name="Pangilinan J."/>
            <person name="Johnson J."/>
            <person name="Barry K."/>
            <person name="LaButti K."/>
            <person name="Ng V."/>
            <person name="Ahrendt S."/>
            <person name="Min B."/>
            <person name="Choi I.G."/>
            <person name="Park H."/>
            <person name="Plett J.M."/>
            <person name="Magnuson J."/>
            <person name="Spatafora J.W."/>
            <person name="Nagy L.G."/>
            <person name="Henrissat B."/>
            <person name="Grigoriev I.V."/>
            <person name="Yang Z.L."/>
            <person name="Xu J."/>
            <person name="Martin F.M."/>
        </authorList>
    </citation>
    <scope>NUCLEOTIDE SEQUENCE</scope>
    <source>
        <strain evidence="1">ATCC 28755</strain>
    </source>
</reference>
<comment type="caution">
    <text evidence="1">The sequence shown here is derived from an EMBL/GenBank/DDBJ whole genome shotgun (WGS) entry which is preliminary data.</text>
</comment>
<sequence length="320" mass="36944">MRYTPKRFYFPDTMATWPWKRTINPHFEEVKAESEAWFREFKAFNPQSQKAFDRCDFKHLRTACDMMIVFFLIDEYTDVENAAATRDIVEVIIDAVKKPHTSRPEGEVILGEVVRQFWELAIKTASPASRRHFLKEFTEWLPSLVAQAADRDQGICRSVDDYLAVRRDNEVLYHPAVVELTGYITDIVMIDNDIASYNREQATGDENHNLITAAMQEYDLDVGSAIAWAASSHTELQRKFIDGLEKIPSWGNEVDDQLQEYIHGLANWARANYCWSFESGRYFGTKGAEIEQFRFVPLLPKVAIDPHLHKEAVVVADIEL</sequence>
<name>A0ACB8AB62_9AGAM</name>
<gene>
    <name evidence="1" type="ORF">BJ138DRAFT_1136352</name>
</gene>
<evidence type="ECO:0000313" key="1">
    <source>
        <dbReference type="EMBL" id="KAH7909913.1"/>
    </source>
</evidence>
<dbReference type="EMBL" id="MU267736">
    <property type="protein sequence ID" value="KAH7909913.1"/>
    <property type="molecule type" value="Genomic_DNA"/>
</dbReference>
<protein>
    <submittedName>
        <fullName evidence="1">Isoprenoid synthase domain-containing protein</fullName>
    </submittedName>
</protein>
<keyword evidence="2" id="KW-1185">Reference proteome</keyword>